<protein>
    <submittedName>
        <fullName evidence="2">Uncharacterized protein</fullName>
    </submittedName>
</protein>
<accession>A0ABS2GW66</accession>
<evidence type="ECO:0000256" key="1">
    <source>
        <dbReference type="SAM" id="MobiDB-lite"/>
    </source>
</evidence>
<evidence type="ECO:0000313" key="2">
    <source>
        <dbReference type="EMBL" id="MBM6940051.1"/>
    </source>
</evidence>
<sequence length="57" mass="6542">MDDFDLGPILPGEVVDFEYYDPNVADEQDDDSKKDESVKGVLNDENEDECRIFDEPD</sequence>
<feature type="compositionally biased region" description="Acidic residues" evidence="1">
    <location>
        <begin position="17"/>
        <end position="30"/>
    </location>
</feature>
<dbReference type="RefSeq" id="WP_204784496.1">
    <property type="nucleotide sequence ID" value="NZ_JACJKU010000005.1"/>
</dbReference>
<organism evidence="2 3">
    <name type="scientific">Limosilactobacillus coleohominis</name>
    <dbReference type="NCBI Taxonomy" id="181675"/>
    <lineage>
        <taxon>Bacteria</taxon>
        <taxon>Bacillati</taxon>
        <taxon>Bacillota</taxon>
        <taxon>Bacilli</taxon>
        <taxon>Lactobacillales</taxon>
        <taxon>Lactobacillaceae</taxon>
        <taxon>Limosilactobacillus</taxon>
    </lineage>
</organism>
<gene>
    <name evidence="2" type="ORF">H5975_00880</name>
</gene>
<dbReference type="EMBL" id="JACJKU010000005">
    <property type="protein sequence ID" value="MBM6940051.1"/>
    <property type="molecule type" value="Genomic_DNA"/>
</dbReference>
<evidence type="ECO:0000313" key="3">
    <source>
        <dbReference type="Proteomes" id="UP000785625"/>
    </source>
</evidence>
<feature type="region of interest" description="Disordered" evidence="1">
    <location>
        <begin position="17"/>
        <end position="57"/>
    </location>
</feature>
<reference evidence="2 3" key="1">
    <citation type="journal article" date="2021" name="Sci. Rep.">
        <title>The distribution of antibiotic resistance genes in chicken gut microbiota commensals.</title>
        <authorList>
            <person name="Juricova H."/>
            <person name="Matiasovicova J."/>
            <person name="Kubasova T."/>
            <person name="Cejkova D."/>
            <person name="Rychlik I."/>
        </authorList>
    </citation>
    <scope>NUCLEOTIDE SEQUENCE [LARGE SCALE GENOMIC DNA]</scope>
    <source>
        <strain evidence="2 3">An574</strain>
    </source>
</reference>
<keyword evidence="3" id="KW-1185">Reference proteome</keyword>
<proteinExistence type="predicted"/>
<name>A0ABS2GW66_9LACO</name>
<comment type="caution">
    <text evidence="2">The sequence shown here is derived from an EMBL/GenBank/DDBJ whole genome shotgun (WGS) entry which is preliminary data.</text>
</comment>
<dbReference type="Proteomes" id="UP000785625">
    <property type="component" value="Unassembled WGS sequence"/>
</dbReference>